<evidence type="ECO:0000259" key="2">
    <source>
        <dbReference type="SMART" id="SM00892"/>
    </source>
</evidence>
<dbReference type="InterPro" id="IPR013783">
    <property type="entry name" value="Ig-like_fold"/>
</dbReference>
<comment type="caution">
    <text evidence="3">The sequence shown here is derived from an EMBL/GenBank/DDBJ whole genome shotgun (WGS) entry which is preliminary data.</text>
</comment>
<keyword evidence="3" id="KW-0378">Hydrolase</keyword>
<evidence type="ECO:0000313" key="4">
    <source>
        <dbReference type="Proteomes" id="UP001205603"/>
    </source>
</evidence>
<dbReference type="Gene3D" id="2.60.40.10">
    <property type="entry name" value="Immunoglobulins"/>
    <property type="match status" value="1"/>
</dbReference>
<dbReference type="SMART" id="SM00892">
    <property type="entry name" value="Endonuclease_NS"/>
    <property type="match status" value="1"/>
</dbReference>
<feature type="domain" description="DNA/RNA non-specific endonuclease/pyrophosphatase/phosphodiesterase" evidence="2">
    <location>
        <begin position="352"/>
        <end position="573"/>
    </location>
</feature>
<sequence>MKKHCLYALIGMLIFWNCSDSPNDEPGGGEPEKVFLSVTPESVFTFNETDDSKNYITVNSNTPWTATPDNEALSLDKAEGRGAGEEKIKVLDMPKGESITLTIATIATQENPSISKNITVKREAPVDPPIVEGDIVYFNNFDKQAATKTYGGGSYWPYLDQFEGWKNAEGSGSGSETYSFFNLNVRSDWTSDYSPAPSYAGKASGINNIYFSKAGGYFTIENIVLPQGKQDYVLSFGLSGNDQFNKTNLVVSLGDGSRWIPIEFTRATNSGTWDLAKSTFSFTKPIENLYLKFEATAATQIRIDDIKFTTGNPSENKIDLGKVNYPYPELPLTTTPYDYLYVYHAADLAGTTVRNYSMCFDKTKYAALWVAYPLHQSYRGSSGRTEAWAADPSISESWQAVLWGEEFSRYKDYTRGHQIPSADRTANDALNAQTFYASNMTPQSSNFNSGIWGTLEGKVRNNMCNDTLYVVTGCYFGNGYKTTLDATSWGNASALSKECPVPTHYFKILLRTRSGNTGKPIAECSESELKAIGLWFEHEKVYDENHSLATDCKSVKEIEELTGFTFFPTAPAKVKEQCTPADWVL</sequence>
<keyword evidence="4" id="KW-1185">Reference proteome</keyword>
<dbReference type="InterPro" id="IPR040255">
    <property type="entry name" value="Non-specific_endonuclease"/>
</dbReference>
<reference evidence="3 4" key="1">
    <citation type="submission" date="2022-07" db="EMBL/GenBank/DDBJ databases">
        <title>Fecal culturing of patients with breast cancer.</title>
        <authorList>
            <person name="Teng N.M.Y."/>
            <person name="Kiu R."/>
            <person name="Evans R."/>
            <person name="Baker D.J."/>
            <person name="Zenner C."/>
            <person name="Robinson S.D."/>
            <person name="Hall L.J."/>
        </authorList>
    </citation>
    <scope>NUCLEOTIDE SEQUENCE [LARGE SCALE GENOMIC DNA]</scope>
    <source>
        <strain evidence="3 4">LH1063</strain>
    </source>
</reference>
<dbReference type="InterPro" id="IPR044925">
    <property type="entry name" value="His-Me_finger_sf"/>
</dbReference>
<dbReference type="SMART" id="SM00477">
    <property type="entry name" value="NUC"/>
    <property type="match status" value="1"/>
</dbReference>
<dbReference type="InterPro" id="IPR001604">
    <property type="entry name" value="Endo_G_ENPP1-like_dom"/>
</dbReference>
<evidence type="ECO:0000259" key="1">
    <source>
        <dbReference type="SMART" id="SM00477"/>
    </source>
</evidence>
<accession>A0ABT1MFU8</accession>
<dbReference type="Gene3D" id="3.40.570.10">
    <property type="entry name" value="Extracellular Endonuclease, subunit A"/>
    <property type="match status" value="1"/>
</dbReference>
<dbReference type="InterPro" id="IPR044929">
    <property type="entry name" value="DNA/RNA_non-sp_Endonuclease_sf"/>
</dbReference>
<dbReference type="CDD" id="cd14948">
    <property type="entry name" value="BACON"/>
    <property type="match status" value="1"/>
</dbReference>
<dbReference type="PANTHER" id="PTHR13966:SF5">
    <property type="entry name" value="ENDONUCLEASE G, MITOCHONDRIAL"/>
    <property type="match status" value="1"/>
</dbReference>
<feature type="domain" description="ENPP1-3/EXOG-like endonuclease/phosphodiesterase" evidence="1">
    <location>
        <begin position="353"/>
        <end position="573"/>
    </location>
</feature>
<keyword evidence="3" id="KW-0255">Endonuclease</keyword>
<dbReference type="EMBL" id="JANDHW010000001">
    <property type="protein sequence ID" value="MCP9610553.1"/>
    <property type="molecule type" value="Genomic_DNA"/>
</dbReference>
<protein>
    <submittedName>
        <fullName evidence="3">DNA/RNA non-specific endonuclease</fullName>
    </submittedName>
</protein>
<dbReference type="PANTHER" id="PTHR13966">
    <property type="entry name" value="ENDONUCLEASE RELATED"/>
    <property type="match status" value="1"/>
</dbReference>
<proteinExistence type="predicted"/>
<dbReference type="SUPFAM" id="SSF54060">
    <property type="entry name" value="His-Me finger endonucleases"/>
    <property type="match status" value="1"/>
</dbReference>
<dbReference type="InterPro" id="IPR024361">
    <property type="entry name" value="BACON"/>
</dbReference>
<evidence type="ECO:0000313" key="3">
    <source>
        <dbReference type="EMBL" id="MCP9610553.1"/>
    </source>
</evidence>
<dbReference type="Pfam" id="PF01223">
    <property type="entry name" value="Endonuclease_NS"/>
    <property type="match status" value="1"/>
</dbReference>
<organism evidence="3 4">
    <name type="scientific">Coprobacter tertius</name>
    <dbReference type="NCBI Taxonomy" id="2944915"/>
    <lineage>
        <taxon>Bacteria</taxon>
        <taxon>Pseudomonadati</taxon>
        <taxon>Bacteroidota</taxon>
        <taxon>Bacteroidia</taxon>
        <taxon>Bacteroidales</taxon>
        <taxon>Barnesiellaceae</taxon>
        <taxon>Coprobacter</taxon>
    </lineage>
</organism>
<dbReference type="GO" id="GO:0004519">
    <property type="term" value="F:endonuclease activity"/>
    <property type="evidence" value="ECO:0007669"/>
    <property type="project" value="UniProtKB-KW"/>
</dbReference>
<dbReference type="Proteomes" id="UP001205603">
    <property type="component" value="Unassembled WGS sequence"/>
</dbReference>
<dbReference type="RefSeq" id="WP_255025070.1">
    <property type="nucleotide sequence ID" value="NZ_JANDHW010000001.1"/>
</dbReference>
<dbReference type="InterPro" id="IPR020821">
    <property type="entry name" value="ENPP1-3/EXOG-like_nuc-like"/>
</dbReference>
<gene>
    <name evidence="3" type="ORF">NMU02_00400</name>
</gene>
<name>A0ABT1MFU8_9BACT</name>
<keyword evidence="3" id="KW-0540">Nuclease</keyword>